<evidence type="ECO:0000256" key="1">
    <source>
        <dbReference type="SAM" id="SignalP"/>
    </source>
</evidence>
<sequence>MAASFSVIAISAILAGRLMLKVKSCPSFTGPQVFNTPLSISHFSASNNRPYPPAINTSNHNEGLCTSLVQGGSNVDAAIFIRSNLTWPPPEGMPMIFYIEIMRISMV</sequence>
<gene>
    <name evidence="2" type="ORF">PXEA_LOCUS26637</name>
</gene>
<feature type="signal peptide" evidence="1">
    <location>
        <begin position="1"/>
        <end position="15"/>
    </location>
</feature>
<dbReference type="Proteomes" id="UP000784294">
    <property type="component" value="Unassembled WGS sequence"/>
</dbReference>
<dbReference type="EMBL" id="CAAALY010245339">
    <property type="protein sequence ID" value="VEL33197.1"/>
    <property type="molecule type" value="Genomic_DNA"/>
</dbReference>
<accession>A0A448XBZ6</accession>
<reference evidence="2" key="1">
    <citation type="submission" date="2018-11" db="EMBL/GenBank/DDBJ databases">
        <authorList>
            <consortium name="Pathogen Informatics"/>
        </authorList>
    </citation>
    <scope>NUCLEOTIDE SEQUENCE</scope>
</reference>
<protein>
    <submittedName>
        <fullName evidence="2">Uncharacterized protein</fullName>
    </submittedName>
</protein>
<keyword evidence="1" id="KW-0732">Signal</keyword>
<evidence type="ECO:0000313" key="3">
    <source>
        <dbReference type="Proteomes" id="UP000784294"/>
    </source>
</evidence>
<feature type="chain" id="PRO_5019461390" evidence="1">
    <location>
        <begin position="16"/>
        <end position="107"/>
    </location>
</feature>
<keyword evidence="3" id="KW-1185">Reference proteome</keyword>
<dbReference type="AlphaFoldDB" id="A0A448XBZ6"/>
<evidence type="ECO:0000313" key="2">
    <source>
        <dbReference type="EMBL" id="VEL33197.1"/>
    </source>
</evidence>
<organism evidence="2 3">
    <name type="scientific">Protopolystoma xenopodis</name>
    <dbReference type="NCBI Taxonomy" id="117903"/>
    <lineage>
        <taxon>Eukaryota</taxon>
        <taxon>Metazoa</taxon>
        <taxon>Spiralia</taxon>
        <taxon>Lophotrochozoa</taxon>
        <taxon>Platyhelminthes</taxon>
        <taxon>Monogenea</taxon>
        <taxon>Polyopisthocotylea</taxon>
        <taxon>Polystomatidea</taxon>
        <taxon>Polystomatidae</taxon>
        <taxon>Protopolystoma</taxon>
    </lineage>
</organism>
<name>A0A448XBZ6_9PLAT</name>
<proteinExistence type="predicted"/>
<comment type="caution">
    <text evidence="2">The sequence shown here is derived from an EMBL/GenBank/DDBJ whole genome shotgun (WGS) entry which is preliminary data.</text>
</comment>